<dbReference type="GO" id="GO:0016020">
    <property type="term" value="C:membrane"/>
    <property type="evidence" value="ECO:0007669"/>
    <property type="project" value="TreeGrafter"/>
</dbReference>
<proteinExistence type="predicted"/>
<dbReference type="CDD" id="cd00170">
    <property type="entry name" value="SEC14"/>
    <property type="match status" value="1"/>
</dbReference>
<name>A0AAN9Z0N2_9ORTH</name>
<reference evidence="2 3" key="1">
    <citation type="submission" date="2024-03" db="EMBL/GenBank/DDBJ databases">
        <title>The genome assembly and annotation of the cricket Gryllus longicercus Weissman &amp; Gray.</title>
        <authorList>
            <person name="Szrajer S."/>
            <person name="Gray D."/>
            <person name="Ylla G."/>
        </authorList>
    </citation>
    <scope>NUCLEOTIDE SEQUENCE [LARGE SCALE GENOMIC DNA]</scope>
    <source>
        <strain evidence="2">DAG 2021-001</strain>
        <tissue evidence="2">Whole body minus gut</tissue>
    </source>
</reference>
<dbReference type="SMART" id="SM00516">
    <property type="entry name" value="SEC14"/>
    <property type="match status" value="1"/>
</dbReference>
<sequence>MALLEAVEEASLPAVLEELREAPGLLTQGVVHVQAWYRRQPHLPQPSDGKPLDEQLIRVFLRGCKHDLERTKRKIDAYFTSRGTVPALFQRRDPRGERLQRAMDILHVFPLPRLTAAGHRVTVHRMAPALVKAARAAGAGAGPPVDVGALVQLIFLVGEVRIREEPGAFAGDIFLFDFSGFAASHCAQVLANASLVRDALVAVQEAFPQRMHAIHLFNMHPAMEKILAFVKTIMKEKVRNRFHIHTTVESLHRHVPRAMLPRALGGEEDRDLAREWRRKLESYGPWAVAQDLVVADEARRPLPPPGDKQRAAAQLFGCEGSFRRLAID</sequence>
<dbReference type="AlphaFoldDB" id="A0AAN9Z0N2"/>
<dbReference type="InterPro" id="IPR001251">
    <property type="entry name" value="CRAL-TRIO_dom"/>
</dbReference>
<organism evidence="2 3">
    <name type="scientific">Gryllus longicercus</name>
    <dbReference type="NCBI Taxonomy" id="2509291"/>
    <lineage>
        <taxon>Eukaryota</taxon>
        <taxon>Metazoa</taxon>
        <taxon>Ecdysozoa</taxon>
        <taxon>Arthropoda</taxon>
        <taxon>Hexapoda</taxon>
        <taxon>Insecta</taxon>
        <taxon>Pterygota</taxon>
        <taxon>Neoptera</taxon>
        <taxon>Polyneoptera</taxon>
        <taxon>Orthoptera</taxon>
        <taxon>Ensifera</taxon>
        <taxon>Gryllidea</taxon>
        <taxon>Grylloidea</taxon>
        <taxon>Gryllidae</taxon>
        <taxon>Gryllinae</taxon>
        <taxon>Gryllus</taxon>
    </lineage>
</organism>
<dbReference type="Gene3D" id="3.40.525.10">
    <property type="entry name" value="CRAL-TRIO lipid binding domain"/>
    <property type="match status" value="1"/>
</dbReference>
<evidence type="ECO:0000313" key="3">
    <source>
        <dbReference type="Proteomes" id="UP001378592"/>
    </source>
</evidence>
<dbReference type="PANTHER" id="PTHR10174:SF224">
    <property type="entry name" value="RETINOL-BINDING PROTEIN PINTA"/>
    <property type="match status" value="1"/>
</dbReference>
<protein>
    <recommendedName>
        <fullName evidence="1">CRAL-TRIO domain-containing protein</fullName>
    </recommendedName>
</protein>
<evidence type="ECO:0000259" key="1">
    <source>
        <dbReference type="PROSITE" id="PS50191"/>
    </source>
</evidence>
<dbReference type="InterPro" id="IPR036273">
    <property type="entry name" value="CRAL/TRIO_N_dom_sf"/>
</dbReference>
<dbReference type="PANTHER" id="PTHR10174">
    <property type="entry name" value="ALPHA-TOCOPHEROL TRANSFER PROTEIN-RELATED"/>
    <property type="match status" value="1"/>
</dbReference>
<dbReference type="Pfam" id="PF00650">
    <property type="entry name" value="CRAL_TRIO"/>
    <property type="match status" value="1"/>
</dbReference>
<dbReference type="EMBL" id="JAZDUA010000226">
    <property type="protein sequence ID" value="KAK7863563.1"/>
    <property type="molecule type" value="Genomic_DNA"/>
</dbReference>
<keyword evidence="3" id="KW-1185">Reference proteome</keyword>
<dbReference type="InterPro" id="IPR036865">
    <property type="entry name" value="CRAL-TRIO_dom_sf"/>
</dbReference>
<dbReference type="SUPFAM" id="SSF52087">
    <property type="entry name" value="CRAL/TRIO domain"/>
    <property type="match status" value="1"/>
</dbReference>
<feature type="domain" description="CRAL-TRIO" evidence="1">
    <location>
        <begin position="128"/>
        <end position="272"/>
    </location>
</feature>
<comment type="caution">
    <text evidence="2">The sequence shown here is derived from an EMBL/GenBank/DDBJ whole genome shotgun (WGS) entry which is preliminary data.</text>
</comment>
<dbReference type="SUPFAM" id="SSF46938">
    <property type="entry name" value="CRAL/TRIO N-terminal domain"/>
    <property type="match status" value="1"/>
</dbReference>
<dbReference type="PROSITE" id="PS50191">
    <property type="entry name" value="CRAL_TRIO"/>
    <property type="match status" value="1"/>
</dbReference>
<dbReference type="GO" id="GO:1902936">
    <property type="term" value="F:phosphatidylinositol bisphosphate binding"/>
    <property type="evidence" value="ECO:0007669"/>
    <property type="project" value="TreeGrafter"/>
</dbReference>
<gene>
    <name evidence="2" type="ORF">R5R35_011186</name>
</gene>
<accession>A0AAN9Z0N2</accession>
<dbReference type="Proteomes" id="UP001378592">
    <property type="component" value="Unassembled WGS sequence"/>
</dbReference>
<evidence type="ECO:0000313" key="2">
    <source>
        <dbReference type="EMBL" id="KAK7863563.1"/>
    </source>
</evidence>